<dbReference type="EMBL" id="JAUYVH010000020">
    <property type="protein sequence ID" value="MDQ9172305.1"/>
    <property type="molecule type" value="Genomic_DNA"/>
</dbReference>
<comment type="subcellular location">
    <subcellularLocation>
        <location evidence="1">Endomembrane system</location>
        <topology evidence="1">Multi-pass membrane protein</topology>
    </subcellularLocation>
</comment>
<proteinExistence type="predicted"/>
<evidence type="ECO:0000256" key="2">
    <source>
        <dbReference type="ARBA" id="ARBA00022692"/>
    </source>
</evidence>
<evidence type="ECO:0000256" key="5">
    <source>
        <dbReference type="SAM" id="Phobius"/>
    </source>
</evidence>
<dbReference type="PANTHER" id="PTHR43847:SF1">
    <property type="entry name" value="BLL3993 PROTEIN"/>
    <property type="match status" value="1"/>
</dbReference>
<dbReference type="Proteomes" id="UP001225596">
    <property type="component" value="Unassembled WGS sequence"/>
</dbReference>
<feature type="transmembrane region" description="Helical" evidence="5">
    <location>
        <begin position="88"/>
        <end position="107"/>
    </location>
</feature>
<keyword evidence="4 5" id="KW-0472">Membrane</keyword>
<name>A0ABU1BTG0_9BURK</name>
<organism evidence="6 7">
    <name type="scientific">Keguizhuia sedimenti</name>
    <dbReference type="NCBI Taxonomy" id="3064264"/>
    <lineage>
        <taxon>Bacteria</taxon>
        <taxon>Pseudomonadati</taxon>
        <taxon>Pseudomonadota</taxon>
        <taxon>Betaproteobacteria</taxon>
        <taxon>Burkholderiales</taxon>
        <taxon>Oxalobacteraceae</taxon>
        <taxon>Keguizhuia</taxon>
    </lineage>
</organism>
<dbReference type="GO" id="GO:0004671">
    <property type="term" value="F:protein C-terminal S-isoprenylcysteine carboxyl O-methyltransferase activity"/>
    <property type="evidence" value="ECO:0007669"/>
    <property type="project" value="UniProtKB-EC"/>
</dbReference>
<evidence type="ECO:0000256" key="3">
    <source>
        <dbReference type="ARBA" id="ARBA00022989"/>
    </source>
</evidence>
<sequence>MMVAIGNFLFRYRNLLGPLVFFLALVFGQPRYPLGSPELNVVFDLAGVVIAYTGLGLRILTIGYEYIERGGKHRQVYASKLVQGGVFAHCRNPLYVGNLLIALGLALVIHSALFYLLVLPFIAFTYVAIVAAEEAFLARKFGDEYRDYCRHVNRWWPNWANWADSIRGMQFNWKRVVVKEYNTAFLLILAFALMKLWSEYQLIGSDALPSVRQLIGGIGVWLGLYLLVRSLKKYGVLKA</sequence>
<dbReference type="PANTHER" id="PTHR43847">
    <property type="entry name" value="BLL3993 PROTEIN"/>
    <property type="match status" value="1"/>
</dbReference>
<dbReference type="EC" id="2.1.1.334" evidence="6"/>
<dbReference type="EC" id="2.1.1.100" evidence="6"/>
<feature type="transmembrane region" description="Helical" evidence="5">
    <location>
        <begin position="181"/>
        <end position="198"/>
    </location>
</feature>
<evidence type="ECO:0000256" key="1">
    <source>
        <dbReference type="ARBA" id="ARBA00004127"/>
    </source>
</evidence>
<feature type="transmembrane region" description="Helical" evidence="5">
    <location>
        <begin position="113"/>
        <end position="132"/>
    </location>
</feature>
<evidence type="ECO:0000313" key="7">
    <source>
        <dbReference type="Proteomes" id="UP001225596"/>
    </source>
</evidence>
<keyword evidence="2 5" id="KW-0812">Transmembrane</keyword>
<dbReference type="RefSeq" id="WP_338438336.1">
    <property type="nucleotide sequence ID" value="NZ_JAUYVH010000020.1"/>
</dbReference>
<evidence type="ECO:0000256" key="4">
    <source>
        <dbReference type="ARBA" id="ARBA00023136"/>
    </source>
</evidence>
<comment type="caution">
    <text evidence="6">The sequence shown here is derived from an EMBL/GenBank/DDBJ whole genome shotgun (WGS) entry which is preliminary data.</text>
</comment>
<dbReference type="InterPro" id="IPR007318">
    <property type="entry name" value="Phopholipid_MeTrfase"/>
</dbReference>
<dbReference type="GO" id="GO:0032259">
    <property type="term" value="P:methylation"/>
    <property type="evidence" value="ECO:0007669"/>
    <property type="project" value="UniProtKB-KW"/>
</dbReference>
<keyword evidence="7" id="KW-1185">Reference proteome</keyword>
<feature type="transmembrane region" description="Helical" evidence="5">
    <location>
        <begin position="44"/>
        <end position="67"/>
    </location>
</feature>
<accession>A0ABU1BTG0</accession>
<keyword evidence="3 5" id="KW-1133">Transmembrane helix</keyword>
<dbReference type="InterPro" id="IPR052527">
    <property type="entry name" value="Metal_cation-efflux_comp"/>
</dbReference>
<gene>
    <name evidence="6" type="ORF">Q8A64_18010</name>
</gene>
<feature type="transmembrane region" description="Helical" evidence="5">
    <location>
        <begin position="210"/>
        <end position="228"/>
    </location>
</feature>
<dbReference type="Pfam" id="PF04191">
    <property type="entry name" value="PEMT"/>
    <property type="match status" value="1"/>
</dbReference>
<keyword evidence="6" id="KW-0808">Transferase</keyword>
<reference evidence="6 7" key="1">
    <citation type="submission" date="2023-08" db="EMBL/GenBank/DDBJ databases">
        <title>Oxalobacteraceae gen .nov., isolated from river sludge outside the plant.</title>
        <authorList>
            <person name="Zhao S.Y."/>
        </authorList>
    </citation>
    <scope>NUCLEOTIDE SEQUENCE [LARGE SCALE GENOMIC DNA]</scope>
    <source>
        <strain evidence="6 7">R-40</strain>
    </source>
</reference>
<dbReference type="Gene3D" id="1.20.120.1630">
    <property type="match status" value="1"/>
</dbReference>
<evidence type="ECO:0000313" key="6">
    <source>
        <dbReference type="EMBL" id="MDQ9172305.1"/>
    </source>
</evidence>
<keyword evidence="6" id="KW-0489">Methyltransferase</keyword>
<protein>
    <submittedName>
        <fullName evidence="6">Isoprenylcysteine carboxylmethyltransferase family protein</fullName>
        <ecNumber evidence="6">2.1.1.100</ecNumber>
        <ecNumber evidence="6">2.1.1.334</ecNumber>
    </submittedName>
</protein>